<proteinExistence type="predicted"/>
<dbReference type="EMBL" id="JBAWKS010000001">
    <property type="protein sequence ID" value="MEI4549480.1"/>
    <property type="molecule type" value="Genomic_DNA"/>
</dbReference>
<reference evidence="1 2" key="1">
    <citation type="submission" date="2023-12" db="EMBL/GenBank/DDBJ databases">
        <title>Friends and Foes: Symbiotic and Algicidal bacterial influence on Karenia brevis blooms.</title>
        <authorList>
            <person name="Fei C."/>
            <person name="Mohamed A.R."/>
            <person name="Booker A."/>
            <person name="Arshad M."/>
            <person name="Klass S."/>
            <person name="Ahn S."/>
            <person name="Gilbert P.M."/>
            <person name="Heil C.A."/>
            <person name="Martinez J.M."/>
            <person name="Amin S.A."/>
        </authorList>
    </citation>
    <scope>NUCLEOTIDE SEQUENCE [LARGE SCALE GENOMIC DNA]</scope>
    <source>
        <strain evidence="1 2">CE15</strain>
    </source>
</reference>
<accession>A0ABU8ER79</accession>
<evidence type="ECO:0000313" key="1">
    <source>
        <dbReference type="EMBL" id="MEI4549480.1"/>
    </source>
</evidence>
<organism evidence="1 2">
    <name type="scientific">Pseudoalteromonas spongiae</name>
    <dbReference type="NCBI Taxonomy" id="298657"/>
    <lineage>
        <taxon>Bacteria</taxon>
        <taxon>Pseudomonadati</taxon>
        <taxon>Pseudomonadota</taxon>
        <taxon>Gammaproteobacteria</taxon>
        <taxon>Alteromonadales</taxon>
        <taxon>Pseudoalteromonadaceae</taxon>
        <taxon>Pseudoalteromonas</taxon>
    </lineage>
</organism>
<protein>
    <submittedName>
        <fullName evidence="1">Uncharacterized protein</fullName>
    </submittedName>
</protein>
<name>A0ABU8ER79_9GAMM</name>
<evidence type="ECO:0000313" key="2">
    <source>
        <dbReference type="Proteomes" id="UP001382455"/>
    </source>
</evidence>
<keyword evidence="2" id="KW-1185">Reference proteome</keyword>
<dbReference type="Proteomes" id="UP001382455">
    <property type="component" value="Unassembled WGS sequence"/>
</dbReference>
<sequence length="139" mass="16160">MTPIEEFEIRLMRVNPEEDNFALQIDELVESVPDELFEALIPSIFRFFEKHSLQDCGMPGTLVHLVEDFYPSYKSLLLDSLEKAPSLNAILMTNRILNSQLSPHERQEYTSALEAIRDNTNVHSELRKEAKEFIEYQNS</sequence>
<gene>
    <name evidence="1" type="ORF">WAE96_07155</name>
</gene>
<comment type="caution">
    <text evidence="1">The sequence shown here is derived from an EMBL/GenBank/DDBJ whole genome shotgun (WGS) entry which is preliminary data.</text>
</comment>
<dbReference type="RefSeq" id="WP_336435017.1">
    <property type="nucleotide sequence ID" value="NZ_JBAWKS010000001.1"/>
</dbReference>